<evidence type="ECO:0000313" key="2">
    <source>
        <dbReference type="EMBL" id="CAL1240837.1"/>
    </source>
</evidence>
<evidence type="ECO:0000259" key="1">
    <source>
        <dbReference type="Pfam" id="PF00350"/>
    </source>
</evidence>
<dbReference type="InterPro" id="IPR045063">
    <property type="entry name" value="Dynamin_N"/>
</dbReference>
<dbReference type="PANTHER" id="PTHR43681:SF1">
    <property type="entry name" value="SARCALUMENIN"/>
    <property type="match status" value="1"/>
</dbReference>
<name>A0ABP1C9H5_9GAMM</name>
<dbReference type="InterPro" id="IPR027417">
    <property type="entry name" value="P-loop_NTPase"/>
</dbReference>
<accession>A0ABP1C9H5</accession>
<feature type="domain" description="Dynamin N-terminal" evidence="1">
    <location>
        <begin position="47"/>
        <end position="203"/>
    </location>
</feature>
<evidence type="ECO:0000313" key="3">
    <source>
        <dbReference type="Proteomes" id="UP001497493"/>
    </source>
</evidence>
<dbReference type="Proteomes" id="UP001497493">
    <property type="component" value="Chromosome"/>
</dbReference>
<dbReference type="RefSeq" id="WP_348757398.1">
    <property type="nucleotide sequence ID" value="NZ_OZ026884.1"/>
</dbReference>
<dbReference type="CDD" id="cd09912">
    <property type="entry name" value="DLP_2"/>
    <property type="match status" value="1"/>
</dbReference>
<organism evidence="2 3">
    <name type="scientific">Candidatus Methylocalor cossyra</name>
    <dbReference type="NCBI Taxonomy" id="3108543"/>
    <lineage>
        <taxon>Bacteria</taxon>
        <taxon>Pseudomonadati</taxon>
        <taxon>Pseudomonadota</taxon>
        <taxon>Gammaproteobacteria</taxon>
        <taxon>Methylococcales</taxon>
        <taxon>Methylococcaceae</taxon>
        <taxon>Candidatus Methylocalor</taxon>
    </lineage>
</organism>
<gene>
    <name evidence="2" type="ORF">MECH1_V1_2061</name>
</gene>
<dbReference type="SUPFAM" id="SSF52540">
    <property type="entry name" value="P-loop containing nucleoside triphosphate hydrolases"/>
    <property type="match status" value="1"/>
</dbReference>
<proteinExistence type="predicted"/>
<reference evidence="2 3" key="1">
    <citation type="submission" date="2024-04" db="EMBL/GenBank/DDBJ databases">
        <authorList>
            <person name="Cremers G."/>
        </authorList>
    </citation>
    <scope>NUCLEOTIDE SEQUENCE [LARGE SCALE GENOMIC DNA]</scope>
    <source>
        <strain evidence="2">MeCH1-AG</strain>
    </source>
</reference>
<sequence>MTALGAYGELKAELVEVLEALGRLREAGRDDCRALADKLEAERFDLVTVGQFKRGKTCLVNALLGEALLPTGVVPLTSVATVIGYGDRLAMSVEYLDGRHHPVGREALGDYLTEIGNPGNSKGVREVRVAFPASLLRHGVQLLDTPGVGSVHEHNSELALRLLTRADAALFLLSADQPVSRAELDFLAAVREHAPRIFFLLNKIDYLDQDELDQAQNFTRRVLEETLGEPVSLFPVSARLALRGRCQADPKLWERSRLPALLQALEAFLVRDKGKVLLLKAVRSCERMAAQARFELELECRSLAAPPEERAAKLDRFRQRQNALDRQRLELDYRAAVQRLAETVLAPRLRRCRERLEARLRQSLDGFLQGTRELHLRALDDALAEHLAAQLQCGLAACAAELEQPLNEAFADATRLFAAGVELLMEELEQFAADLFHIDRPPSAPDPGRLPEIPFLVDRDQTPAGLELLAEMATTDWPGWLGRRCPRIQAWLTRWADQRIVRRYRRGVADSVDRQCGRLRYHFLERLEWARRRCSEEVLGRYRQRVAGIERSLERSLAEGLADAAALARQDLARRRVSLEDLLGRIAALQDRVESC</sequence>
<dbReference type="Gene3D" id="3.40.50.300">
    <property type="entry name" value="P-loop containing nucleotide triphosphate hydrolases"/>
    <property type="match status" value="1"/>
</dbReference>
<dbReference type="Pfam" id="PF00350">
    <property type="entry name" value="Dynamin_N"/>
    <property type="match status" value="1"/>
</dbReference>
<dbReference type="InterPro" id="IPR051943">
    <property type="entry name" value="TRAFAC_Dynamin-like_GTPase"/>
</dbReference>
<protein>
    <submittedName>
        <fullName evidence="2">Dynamin family protein</fullName>
    </submittedName>
</protein>
<dbReference type="PANTHER" id="PTHR43681">
    <property type="entry name" value="TRANSMEMBRANE GTPASE FZO"/>
    <property type="match status" value="1"/>
</dbReference>
<dbReference type="EMBL" id="OZ026884">
    <property type="protein sequence ID" value="CAL1240837.1"/>
    <property type="molecule type" value="Genomic_DNA"/>
</dbReference>
<keyword evidence="3" id="KW-1185">Reference proteome</keyword>